<reference evidence="1 2" key="1">
    <citation type="journal article" date="2019" name="Int. J. Syst. Evol. Microbiol.">
        <title>The Global Catalogue of Microorganisms (GCM) 10K type strain sequencing project: providing services to taxonomists for standard genome sequencing and annotation.</title>
        <authorList>
            <consortium name="The Broad Institute Genomics Platform"/>
            <consortium name="The Broad Institute Genome Sequencing Center for Infectious Disease"/>
            <person name="Wu L."/>
            <person name="Ma J."/>
        </authorList>
    </citation>
    <scope>NUCLEOTIDE SEQUENCE [LARGE SCALE GENOMIC DNA]</scope>
    <source>
        <strain evidence="1 2">JCM 14560</strain>
    </source>
</reference>
<comment type="caution">
    <text evidence="1">The sequence shown here is derived from an EMBL/GenBank/DDBJ whole genome shotgun (WGS) entry which is preliminary data.</text>
</comment>
<dbReference type="SUPFAM" id="SSF88723">
    <property type="entry name" value="PIN domain-like"/>
    <property type="match status" value="1"/>
</dbReference>
<evidence type="ECO:0000313" key="2">
    <source>
        <dbReference type="Proteomes" id="UP001422759"/>
    </source>
</evidence>
<evidence type="ECO:0008006" key="3">
    <source>
        <dbReference type="Google" id="ProtNLM"/>
    </source>
</evidence>
<dbReference type="Gene3D" id="3.40.50.1010">
    <property type="entry name" value="5'-nuclease"/>
    <property type="match status" value="1"/>
</dbReference>
<gene>
    <name evidence="1" type="ORF">GCM10009760_61450</name>
</gene>
<evidence type="ECO:0000313" key="1">
    <source>
        <dbReference type="EMBL" id="GAA2158439.1"/>
    </source>
</evidence>
<dbReference type="Proteomes" id="UP001422759">
    <property type="component" value="Unassembled WGS sequence"/>
</dbReference>
<name>A0ABN3AB60_9ACTN</name>
<accession>A0ABN3AB60</accession>
<organism evidence="1 2">
    <name type="scientific">Kitasatospora kazusensis</name>
    <dbReference type="NCBI Taxonomy" id="407974"/>
    <lineage>
        <taxon>Bacteria</taxon>
        <taxon>Bacillati</taxon>
        <taxon>Actinomycetota</taxon>
        <taxon>Actinomycetes</taxon>
        <taxon>Kitasatosporales</taxon>
        <taxon>Streptomycetaceae</taxon>
        <taxon>Kitasatospora</taxon>
    </lineage>
</organism>
<keyword evidence="2" id="KW-1185">Reference proteome</keyword>
<proteinExistence type="predicted"/>
<sequence>MLAEAEDLMRRHLGRQLGLADCVNAVLAWRLSRPALLTFDKHYSTVIAPCRAGEKPLEVHPGP</sequence>
<dbReference type="InterPro" id="IPR029060">
    <property type="entry name" value="PIN-like_dom_sf"/>
</dbReference>
<dbReference type="EMBL" id="BAAANT010000068">
    <property type="protein sequence ID" value="GAA2158439.1"/>
    <property type="molecule type" value="Genomic_DNA"/>
</dbReference>
<protein>
    <recommendedName>
        <fullName evidence="3">PIN domain-containing protein</fullName>
    </recommendedName>
</protein>